<dbReference type="InterPro" id="IPR012675">
    <property type="entry name" value="Beta-grasp_dom_sf"/>
</dbReference>
<evidence type="ECO:0000313" key="2">
    <source>
        <dbReference type="Proteomes" id="UP000245790"/>
    </source>
</evidence>
<dbReference type="SUPFAM" id="SSF54285">
    <property type="entry name" value="MoaD/ThiS"/>
    <property type="match status" value="1"/>
</dbReference>
<reference evidence="1 2" key="1">
    <citation type="submission" date="2018-05" db="EMBL/GenBank/DDBJ databases">
        <title>Genomic Encyclopedia of Type Strains, Phase IV (KMG-IV): sequencing the most valuable type-strain genomes for metagenomic binning, comparative biology and taxonomic classification.</title>
        <authorList>
            <person name="Goeker M."/>
        </authorList>
    </citation>
    <scope>NUCLEOTIDE SEQUENCE [LARGE SCALE GENOMIC DNA]</scope>
    <source>
        <strain evidence="1 2">DSM 25350</strain>
    </source>
</reference>
<dbReference type="Proteomes" id="UP000245790">
    <property type="component" value="Unassembled WGS sequence"/>
</dbReference>
<dbReference type="PANTHER" id="PTHR34472:SF1">
    <property type="entry name" value="SULFUR CARRIER PROTEIN THIS"/>
    <property type="match status" value="1"/>
</dbReference>
<dbReference type="NCBIfam" id="TIGR01683">
    <property type="entry name" value="thiS"/>
    <property type="match status" value="1"/>
</dbReference>
<accession>A0A316FRQ0</accession>
<dbReference type="InterPro" id="IPR016155">
    <property type="entry name" value="Mopterin_synth/thiamin_S_b"/>
</dbReference>
<dbReference type="RefSeq" id="WP_109763498.1">
    <property type="nucleotide sequence ID" value="NZ_QGGU01000006.1"/>
</dbReference>
<name>A0A316FRQ0_9GAMM</name>
<organism evidence="1 2">
    <name type="scientific">Pleionea mediterranea</name>
    <dbReference type="NCBI Taxonomy" id="523701"/>
    <lineage>
        <taxon>Bacteria</taxon>
        <taxon>Pseudomonadati</taxon>
        <taxon>Pseudomonadota</taxon>
        <taxon>Gammaproteobacteria</taxon>
        <taxon>Oceanospirillales</taxon>
        <taxon>Pleioneaceae</taxon>
        <taxon>Pleionea</taxon>
    </lineage>
</organism>
<dbReference type="Gene3D" id="3.10.20.30">
    <property type="match status" value="1"/>
</dbReference>
<gene>
    <name evidence="1" type="ORF">C8D97_106122</name>
</gene>
<evidence type="ECO:0000313" key="1">
    <source>
        <dbReference type="EMBL" id="PWK50835.1"/>
    </source>
</evidence>
<dbReference type="Pfam" id="PF02597">
    <property type="entry name" value="ThiS"/>
    <property type="match status" value="1"/>
</dbReference>
<comment type="caution">
    <text evidence="1">The sequence shown here is derived from an EMBL/GenBank/DDBJ whole genome shotgun (WGS) entry which is preliminary data.</text>
</comment>
<dbReference type="OrthoDB" id="9800283at2"/>
<keyword evidence="2" id="KW-1185">Reference proteome</keyword>
<dbReference type="CDD" id="cd00565">
    <property type="entry name" value="Ubl_ThiS"/>
    <property type="match status" value="1"/>
</dbReference>
<dbReference type="AlphaFoldDB" id="A0A316FRQ0"/>
<dbReference type="EMBL" id="QGGU01000006">
    <property type="protein sequence ID" value="PWK50835.1"/>
    <property type="molecule type" value="Genomic_DNA"/>
</dbReference>
<dbReference type="InterPro" id="IPR003749">
    <property type="entry name" value="ThiS/MoaD-like"/>
</dbReference>
<sequence length="67" mass="7496">MSISIIYNGKQTSLNNSQLLEALRELNIKNEQFALAINETFVPKSEYSTITLKHNDALEILTPMQGG</sequence>
<proteinExistence type="predicted"/>
<dbReference type="PANTHER" id="PTHR34472">
    <property type="entry name" value="SULFUR CARRIER PROTEIN THIS"/>
    <property type="match status" value="1"/>
</dbReference>
<dbReference type="InterPro" id="IPR010035">
    <property type="entry name" value="Thi_S"/>
</dbReference>
<protein>
    <submittedName>
        <fullName evidence="1">Sulfur carrier protein</fullName>
    </submittedName>
</protein>